<dbReference type="Gene3D" id="1.20.1290.10">
    <property type="entry name" value="AhpD-like"/>
    <property type="match status" value="1"/>
</dbReference>
<protein>
    <submittedName>
        <fullName evidence="2">Carboxymuconolactone decarboxylase family protein</fullName>
    </submittedName>
</protein>
<gene>
    <name evidence="2" type="ORF">ON006_20620</name>
</gene>
<dbReference type="GO" id="GO:0051920">
    <property type="term" value="F:peroxiredoxin activity"/>
    <property type="evidence" value="ECO:0007669"/>
    <property type="project" value="InterPro"/>
</dbReference>
<dbReference type="PANTHER" id="PTHR35446">
    <property type="entry name" value="SI:CH211-175M2.5"/>
    <property type="match status" value="1"/>
</dbReference>
<dbReference type="PANTHER" id="PTHR35446:SF2">
    <property type="entry name" value="CARBOXYMUCONOLACTONE DECARBOXYLASE-LIKE DOMAIN-CONTAINING PROTEIN"/>
    <property type="match status" value="1"/>
</dbReference>
<dbReference type="KEGG" id="dpf:ON006_20620"/>
<evidence type="ECO:0000313" key="2">
    <source>
        <dbReference type="EMBL" id="WAC10154.1"/>
    </source>
</evidence>
<sequence>MPHIPLPGHLPGITGLLEYSKHTAQPIRVLTQFLLRGESTLTPGERELIATIVSHNNECRFCTAAHTATADLLLGNTETCEIMKQDIDAAPVSDKMKALLKIAKQVQVSGRAVTPEAIAEAKVNGATDLEIHDTVLIAALFCLYNRYVDGMATVAPANPEFYQGLGQRLVDNGYNRLANGYDHLKQNQPS</sequence>
<dbReference type="NCBIfam" id="TIGR00778">
    <property type="entry name" value="ahpD_dom"/>
    <property type="match status" value="1"/>
</dbReference>
<dbReference type="Pfam" id="PF02627">
    <property type="entry name" value="CMD"/>
    <property type="match status" value="1"/>
</dbReference>
<feature type="domain" description="Carboxymuconolactone decarboxylase-like" evidence="1">
    <location>
        <begin position="35"/>
        <end position="70"/>
    </location>
</feature>
<evidence type="ECO:0000259" key="1">
    <source>
        <dbReference type="Pfam" id="PF02627"/>
    </source>
</evidence>
<dbReference type="InterPro" id="IPR003779">
    <property type="entry name" value="CMD-like"/>
</dbReference>
<reference evidence="2" key="1">
    <citation type="submission" date="2022-11" db="EMBL/GenBank/DDBJ databases">
        <title>Dyadobacter pollutisoli sp. nov., isolated from plastic dumped soil.</title>
        <authorList>
            <person name="Kim J.M."/>
            <person name="Kim K.R."/>
            <person name="Lee J.K."/>
            <person name="Hao L."/>
            <person name="Jeon C.O."/>
        </authorList>
    </citation>
    <scope>NUCLEOTIDE SEQUENCE</scope>
    <source>
        <strain evidence="2">U1</strain>
    </source>
</reference>
<dbReference type="EMBL" id="CP112998">
    <property type="protein sequence ID" value="WAC10154.1"/>
    <property type="molecule type" value="Genomic_DNA"/>
</dbReference>
<dbReference type="AlphaFoldDB" id="A0A9E8SJF8"/>
<dbReference type="RefSeq" id="WP_244823748.1">
    <property type="nucleotide sequence ID" value="NZ_CP112998.1"/>
</dbReference>
<dbReference type="SUPFAM" id="SSF69118">
    <property type="entry name" value="AhpD-like"/>
    <property type="match status" value="1"/>
</dbReference>
<dbReference type="InterPro" id="IPR029032">
    <property type="entry name" value="AhpD-like"/>
</dbReference>
<keyword evidence="3" id="KW-1185">Reference proteome</keyword>
<dbReference type="InterPro" id="IPR004675">
    <property type="entry name" value="AhpD_core"/>
</dbReference>
<organism evidence="2 3">
    <name type="scientific">Dyadobacter pollutisoli</name>
    <dbReference type="NCBI Taxonomy" id="2910158"/>
    <lineage>
        <taxon>Bacteria</taxon>
        <taxon>Pseudomonadati</taxon>
        <taxon>Bacteroidota</taxon>
        <taxon>Cytophagia</taxon>
        <taxon>Cytophagales</taxon>
        <taxon>Spirosomataceae</taxon>
        <taxon>Dyadobacter</taxon>
    </lineage>
</organism>
<name>A0A9E8SJF8_9BACT</name>
<dbReference type="Proteomes" id="UP001164653">
    <property type="component" value="Chromosome"/>
</dbReference>
<accession>A0A9E8SJF8</accession>
<proteinExistence type="predicted"/>
<evidence type="ECO:0000313" key="3">
    <source>
        <dbReference type="Proteomes" id="UP001164653"/>
    </source>
</evidence>